<sequence length="466" mass="54358">MLKKCMGDPSLIIPTEDIGIKDNLSYEEIPVQILDRQVRKLRTNEVASIKVLWRNQFVEEATWEAEKDMKKRYPHLFEPGEIPDQDGEDQSIFGGRERLSPRQLLDRSLGLSQRGGFLPVHREYRQGDGVDEFHTKVVAHSSVMGMFMHPFRQQRVDRHHEGPTVLVEVAILVHLIYHKNFCIPMLIGVSTPGIETLILIELDPSTETIYISLYRMAPVELKDHLHDLLSKGFIHPSVSWLGAPSLFVKKKDGTMRMYIDYQQLNTVTMNNKTEEDHDQHLRIVLQRLKEDKLYAKFSKCEFWLYFVAFLRQMSVSFQRSDECEEIFRNLKTFFTSSPKFTLSKEGVNFTIYYDAFGVDLSGVLMQKGEVFVLKLWRLYLHGVHGKVFTDHQSLSYIFWQRNLNLRQRICLELLVKEISLGRDVEALANNLFWLQISEESGGFIAFIKDLPSLVEQIRELQFDECY</sequence>
<evidence type="ECO:0000313" key="2">
    <source>
        <dbReference type="Proteomes" id="UP001234989"/>
    </source>
</evidence>
<gene>
    <name evidence="1" type="ORF">MTR67_025922</name>
</gene>
<dbReference type="EMBL" id="CP133617">
    <property type="protein sequence ID" value="WMV32537.1"/>
    <property type="molecule type" value="Genomic_DNA"/>
</dbReference>
<accession>A0AAF0R1Y2</accession>
<dbReference type="InterPro" id="IPR043502">
    <property type="entry name" value="DNA/RNA_pol_sf"/>
</dbReference>
<dbReference type="AlphaFoldDB" id="A0AAF0R1Y2"/>
<dbReference type="Proteomes" id="UP001234989">
    <property type="component" value="Chromosome 6"/>
</dbReference>
<dbReference type="Gene3D" id="3.10.10.10">
    <property type="entry name" value="HIV Type 1 Reverse Transcriptase, subunit A, domain 1"/>
    <property type="match status" value="1"/>
</dbReference>
<organism evidence="1 2">
    <name type="scientific">Solanum verrucosum</name>
    <dbReference type="NCBI Taxonomy" id="315347"/>
    <lineage>
        <taxon>Eukaryota</taxon>
        <taxon>Viridiplantae</taxon>
        <taxon>Streptophyta</taxon>
        <taxon>Embryophyta</taxon>
        <taxon>Tracheophyta</taxon>
        <taxon>Spermatophyta</taxon>
        <taxon>Magnoliopsida</taxon>
        <taxon>eudicotyledons</taxon>
        <taxon>Gunneridae</taxon>
        <taxon>Pentapetalae</taxon>
        <taxon>asterids</taxon>
        <taxon>lamiids</taxon>
        <taxon>Solanales</taxon>
        <taxon>Solanaceae</taxon>
        <taxon>Solanoideae</taxon>
        <taxon>Solaneae</taxon>
        <taxon>Solanum</taxon>
    </lineage>
</organism>
<reference evidence="1" key="1">
    <citation type="submission" date="2023-08" db="EMBL/GenBank/DDBJ databases">
        <title>A de novo genome assembly of Solanum verrucosum Schlechtendal, a Mexican diploid species geographically isolated from the other diploid A-genome species in potato relatives.</title>
        <authorList>
            <person name="Hosaka K."/>
        </authorList>
    </citation>
    <scope>NUCLEOTIDE SEQUENCE</scope>
    <source>
        <tissue evidence="1">Young leaves</tissue>
    </source>
</reference>
<keyword evidence="2" id="KW-1185">Reference proteome</keyword>
<dbReference type="Gene3D" id="3.30.70.270">
    <property type="match status" value="1"/>
</dbReference>
<protein>
    <submittedName>
        <fullName evidence="1">Uncharacterized protein</fullName>
    </submittedName>
</protein>
<dbReference type="InterPro" id="IPR053134">
    <property type="entry name" value="RNA-dir_DNA_polymerase"/>
</dbReference>
<dbReference type="PANTHER" id="PTHR24559:SF444">
    <property type="entry name" value="REVERSE TRANSCRIPTASE DOMAIN-CONTAINING PROTEIN"/>
    <property type="match status" value="1"/>
</dbReference>
<dbReference type="InterPro" id="IPR043128">
    <property type="entry name" value="Rev_trsase/Diguanyl_cyclase"/>
</dbReference>
<evidence type="ECO:0000313" key="1">
    <source>
        <dbReference type="EMBL" id="WMV32537.1"/>
    </source>
</evidence>
<dbReference type="PANTHER" id="PTHR24559">
    <property type="entry name" value="TRANSPOSON TY3-I GAG-POL POLYPROTEIN"/>
    <property type="match status" value="1"/>
</dbReference>
<name>A0AAF0R1Y2_SOLVR</name>
<dbReference type="SUPFAM" id="SSF56672">
    <property type="entry name" value="DNA/RNA polymerases"/>
    <property type="match status" value="1"/>
</dbReference>
<proteinExistence type="predicted"/>